<evidence type="ECO:0000256" key="5">
    <source>
        <dbReference type="ARBA" id="ARBA00022692"/>
    </source>
</evidence>
<comment type="similarity">
    <text evidence="3 10">Belongs to the peptidase S54 family.</text>
</comment>
<evidence type="ECO:0000313" key="13">
    <source>
        <dbReference type="Proteomes" id="UP000054937"/>
    </source>
</evidence>
<dbReference type="PANTHER" id="PTHR22936">
    <property type="entry name" value="RHOMBOID-RELATED"/>
    <property type="match status" value="1"/>
</dbReference>
<evidence type="ECO:0000256" key="3">
    <source>
        <dbReference type="ARBA" id="ARBA00009045"/>
    </source>
</evidence>
<evidence type="ECO:0000256" key="9">
    <source>
        <dbReference type="ARBA" id="ARBA00023136"/>
    </source>
</evidence>
<dbReference type="InterPro" id="IPR035952">
    <property type="entry name" value="Rhomboid-like_sf"/>
</dbReference>
<feature type="transmembrane region" description="Helical" evidence="10">
    <location>
        <begin position="155"/>
        <end position="172"/>
    </location>
</feature>
<keyword evidence="7 10" id="KW-0720">Serine protease</keyword>
<evidence type="ECO:0000256" key="10">
    <source>
        <dbReference type="RuleBase" id="RU362115"/>
    </source>
</evidence>
<evidence type="ECO:0000259" key="11">
    <source>
        <dbReference type="Pfam" id="PF01694"/>
    </source>
</evidence>
<evidence type="ECO:0000256" key="4">
    <source>
        <dbReference type="ARBA" id="ARBA00022670"/>
    </source>
</evidence>
<feature type="transmembrane region" description="Helical" evidence="10">
    <location>
        <begin position="127"/>
        <end position="148"/>
    </location>
</feature>
<comment type="function">
    <text evidence="10">Serine protease involved in intramembrane proteolysis.</text>
</comment>
<feature type="domain" description="Peptidase S54 rhomboid" evidence="11">
    <location>
        <begin position="117"/>
        <end position="268"/>
    </location>
</feature>
<comment type="subcellular location">
    <subcellularLocation>
        <location evidence="2 10">Membrane</location>
        <topology evidence="2 10">Multi-pass membrane protein</topology>
    </subcellularLocation>
</comment>
<dbReference type="OrthoDB" id="306161at2759"/>
<dbReference type="AlphaFoldDB" id="A0A0V0QER6"/>
<dbReference type="SUPFAM" id="SSF144091">
    <property type="entry name" value="Rhomboid-like"/>
    <property type="match status" value="1"/>
</dbReference>
<dbReference type="GO" id="GO:0006508">
    <property type="term" value="P:proteolysis"/>
    <property type="evidence" value="ECO:0007669"/>
    <property type="project" value="UniProtKB-KW"/>
</dbReference>
<dbReference type="InterPro" id="IPR022764">
    <property type="entry name" value="Peptidase_S54_rhomboid_dom"/>
</dbReference>
<evidence type="ECO:0000256" key="6">
    <source>
        <dbReference type="ARBA" id="ARBA00022801"/>
    </source>
</evidence>
<feature type="transmembrane region" description="Helical" evidence="10">
    <location>
        <begin position="251"/>
        <end position="269"/>
    </location>
</feature>
<proteinExistence type="inferred from homology"/>
<keyword evidence="6 10" id="KW-0378">Hydrolase</keyword>
<evidence type="ECO:0000313" key="12">
    <source>
        <dbReference type="EMBL" id="KRX00669.1"/>
    </source>
</evidence>
<sequence>MSNVHRLGDYYQLPTSNNNRNQQQQRANPQDKIPFYFMARQADGDPKQENFLKMLKIVFCPQIKLFSFTTGLTILIWVLFLTVIIVGGVDTNGTLLQTQLNTMKNFGCNNTLLVYKGEVYRLTSAIFLHWNFIHILFNSIALLSFLSFMENAYGLLRSALIFIIGGIGGNIFSDLCKQNTPEAYSAGASTSLFALIGAWIAFVILNWQGLKNLYGSQIRCMMLCMVMMNGFFIFMLSSISVYGGGQESTDGYGHLGGFLTGIWIGLIIPKPLEFSNFSKNCKFIGMALYGTWFLLCFVLFYTTSDLK</sequence>
<accession>A0A0V0QER6</accession>
<keyword evidence="4 10" id="KW-0645">Protease</keyword>
<feature type="transmembrane region" description="Helical" evidence="10">
    <location>
        <begin position="192"/>
        <end position="210"/>
    </location>
</feature>
<dbReference type="InterPro" id="IPR002610">
    <property type="entry name" value="Peptidase_S54_rhomboid-like"/>
</dbReference>
<protein>
    <recommendedName>
        <fullName evidence="10">Rhomboid-like protease</fullName>
        <ecNumber evidence="10">3.4.21.105</ecNumber>
    </recommendedName>
</protein>
<feature type="transmembrane region" description="Helical" evidence="10">
    <location>
        <begin position="281"/>
        <end position="301"/>
    </location>
</feature>
<dbReference type="GO" id="GO:0016020">
    <property type="term" value="C:membrane"/>
    <property type="evidence" value="ECO:0007669"/>
    <property type="project" value="UniProtKB-SubCell"/>
</dbReference>
<comment type="catalytic activity">
    <reaction evidence="1 10">
        <text>Cleaves type-1 transmembrane domains using a catalytic dyad composed of serine and histidine that are contributed by different transmembrane domains.</text>
        <dbReference type="EC" id="3.4.21.105"/>
    </reaction>
</comment>
<dbReference type="Pfam" id="PF01694">
    <property type="entry name" value="Rhomboid"/>
    <property type="match status" value="1"/>
</dbReference>
<keyword evidence="5 10" id="KW-0812">Transmembrane</keyword>
<comment type="caution">
    <text evidence="12">The sequence shown here is derived from an EMBL/GenBank/DDBJ whole genome shotgun (WGS) entry which is preliminary data.</text>
</comment>
<reference evidence="12 13" key="1">
    <citation type="journal article" date="2015" name="Sci. Rep.">
        <title>Genome of the facultative scuticociliatosis pathogen Pseudocohnilembus persalinus provides insight into its virulence through horizontal gene transfer.</title>
        <authorList>
            <person name="Xiong J."/>
            <person name="Wang G."/>
            <person name="Cheng J."/>
            <person name="Tian M."/>
            <person name="Pan X."/>
            <person name="Warren A."/>
            <person name="Jiang C."/>
            <person name="Yuan D."/>
            <person name="Miao W."/>
        </authorList>
    </citation>
    <scope>NUCLEOTIDE SEQUENCE [LARGE SCALE GENOMIC DNA]</scope>
    <source>
        <strain evidence="12">36N120E</strain>
    </source>
</reference>
<keyword evidence="13" id="KW-1185">Reference proteome</keyword>
<feature type="transmembrane region" description="Helical" evidence="10">
    <location>
        <begin position="63"/>
        <end position="86"/>
    </location>
</feature>
<dbReference type="OMA" id="GIQICEM"/>
<feature type="transmembrane region" description="Helical" evidence="10">
    <location>
        <begin position="222"/>
        <end position="245"/>
    </location>
</feature>
<keyword evidence="9 10" id="KW-0472">Membrane</keyword>
<dbReference type="Proteomes" id="UP000054937">
    <property type="component" value="Unassembled WGS sequence"/>
</dbReference>
<dbReference type="PANTHER" id="PTHR22936:SF69">
    <property type="entry name" value="RHOMBOID-LIKE PROTEIN"/>
    <property type="match status" value="1"/>
</dbReference>
<evidence type="ECO:0000256" key="8">
    <source>
        <dbReference type="ARBA" id="ARBA00022989"/>
    </source>
</evidence>
<dbReference type="Gene3D" id="1.20.1540.10">
    <property type="entry name" value="Rhomboid-like"/>
    <property type="match status" value="1"/>
</dbReference>
<dbReference type="GO" id="GO:0004252">
    <property type="term" value="F:serine-type endopeptidase activity"/>
    <property type="evidence" value="ECO:0007669"/>
    <property type="project" value="InterPro"/>
</dbReference>
<evidence type="ECO:0000256" key="7">
    <source>
        <dbReference type="ARBA" id="ARBA00022825"/>
    </source>
</evidence>
<dbReference type="EMBL" id="LDAU01000183">
    <property type="protein sequence ID" value="KRX00669.1"/>
    <property type="molecule type" value="Genomic_DNA"/>
</dbReference>
<evidence type="ECO:0000256" key="1">
    <source>
        <dbReference type="ARBA" id="ARBA00000156"/>
    </source>
</evidence>
<evidence type="ECO:0000256" key="2">
    <source>
        <dbReference type="ARBA" id="ARBA00004141"/>
    </source>
</evidence>
<dbReference type="EC" id="3.4.21.105" evidence="10"/>
<dbReference type="InParanoid" id="A0A0V0QER6"/>
<gene>
    <name evidence="12" type="ORF">PPERSA_00896</name>
</gene>
<organism evidence="12 13">
    <name type="scientific">Pseudocohnilembus persalinus</name>
    <name type="common">Ciliate</name>
    <dbReference type="NCBI Taxonomy" id="266149"/>
    <lineage>
        <taxon>Eukaryota</taxon>
        <taxon>Sar</taxon>
        <taxon>Alveolata</taxon>
        <taxon>Ciliophora</taxon>
        <taxon>Intramacronucleata</taxon>
        <taxon>Oligohymenophorea</taxon>
        <taxon>Scuticociliatia</taxon>
        <taxon>Philasterida</taxon>
        <taxon>Pseudocohnilembidae</taxon>
        <taxon>Pseudocohnilembus</taxon>
    </lineage>
</organism>
<name>A0A0V0QER6_PSEPJ</name>
<keyword evidence="8 10" id="KW-1133">Transmembrane helix</keyword>